<dbReference type="SMART" id="SM00849">
    <property type="entry name" value="Lactamase_B"/>
    <property type="match status" value="1"/>
</dbReference>
<accession>A0A2P9DTT9</accession>
<keyword evidence="6" id="KW-0007">Acetylation</keyword>
<evidence type="ECO:0000256" key="3">
    <source>
        <dbReference type="ARBA" id="ARBA00022723"/>
    </source>
</evidence>
<sequence>MLFKQLFDTESSTYTYILGDLTWREAVVIDAVKGHSDAILRILQEHDLTLRYALETHVHADHVSAAGDLRALSRAEVVISAAAGADCADRKVEDGDFLVLGDDAIRVLATPGHTPGCVSYRWHDRVFTGDALLIGGCGRTDFQGGDAGTLFDSITQKLFTLPEETLVYPGHDYHGRWVSCIAEEKRSNPRLAGKSREEFIALMGSLDLAQPKHIHVAVPANVRCGRDDIGSNPNELESAWRHPQFGG</sequence>
<evidence type="ECO:0000256" key="6">
    <source>
        <dbReference type="ARBA" id="ARBA00022990"/>
    </source>
</evidence>
<evidence type="ECO:0000256" key="2">
    <source>
        <dbReference type="ARBA" id="ARBA00006759"/>
    </source>
</evidence>
<dbReference type="CDD" id="cd07724">
    <property type="entry name" value="POD-like_MBL-fold"/>
    <property type="match status" value="1"/>
</dbReference>
<dbReference type="SUPFAM" id="SSF56281">
    <property type="entry name" value="Metallo-hydrolase/oxidoreductase"/>
    <property type="match status" value="1"/>
</dbReference>
<dbReference type="InterPro" id="IPR001279">
    <property type="entry name" value="Metallo-B-lactamas"/>
</dbReference>
<keyword evidence="4" id="KW-0809">Transit peptide</keyword>
<keyword evidence="5 10" id="KW-0223">Dioxygenase</keyword>
<keyword evidence="8" id="KW-0408">Iron</keyword>
<dbReference type="FunFam" id="3.60.15.10:FF:000013">
    <property type="entry name" value="Persulfide dioxygenase ETHE1, mitochondrial"/>
    <property type="match status" value="1"/>
</dbReference>
<keyword evidence="7" id="KW-0560">Oxidoreductase</keyword>
<dbReference type="Pfam" id="PF00753">
    <property type="entry name" value="Lactamase_B"/>
    <property type="match status" value="1"/>
</dbReference>
<evidence type="ECO:0000259" key="9">
    <source>
        <dbReference type="SMART" id="SM00849"/>
    </source>
</evidence>
<evidence type="ECO:0000256" key="7">
    <source>
        <dbReference type="ARBA" id="ARBA00023002"/>
    </source>
</evidence>
<reference evidence="10" key="1">
    <citation type="submission" date="2018-01" db="EMBL/GenBank/DDBJ databases">
        <authorList>
            <person name="Gaut B.S."/>
            <person name="Morton B.R."/>
            <person name="Clegg M.T."/>
            <person name="Duvall M.R."/>
        </authorList>
    </citation>
    <scope>NUCLEOTIDE SEQUENCE</scope>
    <source>
        <strain evidence="10">C-SH12</strain>
    </source>
</reference>
<dbReference type="GO" id="GO:0070813">
    <property type="term" value="P:hydrogen sulfide metabolic process"/>
    <property type="evidence" value="ECO:0007669"/>
    <property type="project" value="TreeGrafter"/>
</dbReference>
<evidence type="ECO:0000256" key="4">
    <source>
        <dbReference type="ARBA" id="ARBA00022946"/>
    </source>
</evidence>
<dbReference type="GO" id="GO:0006749">
    <property type="term" value="P:glutathione metabolic process"/>
    <property type="evidence" value="ECO:0007669"/>
    <property type="project" value="InterPro"/>
</dbReference>
<evidence type="ECO:0000256" key="5">
    <source>
        <dbReference type="ARBA" id="ARBA00022964"/>
    </source>
</evidence>
<name>A0A2P9DTT9_9PROT</name>
<evidence type="ECO:0000256" key="1">
    <source>
        <dbReference type="ARBA" id="ARBA00001954"/>
    </source>
</evidence>
<feature type="domain" description="Metallo-beta-lactamase" evidence="9">
    <location>
        <begin position="12"/>
        <end position="171"/>
    </location>
</feature>
<comment type="similarity">
    <text evidence="2">Belongs to the metallo-beta-lactamase superfamily. Glyoxalase II family.</text>
</comment>
<evidence type="ECO:0000256" key="8">
    <source>
        <dbReference type="ARBA" id="ARBA00023004"/>
    </source>
</evidence>
<gene>
    <name evidence="10" type="primary">pdo</name>
</gene>
<keyword evidence="3" id="KW-0479">Metal-binding</keyword>
<dbReference type="InterPro" id="IPR044528">
    <property type="entry name" value="POD-like_MBL-fold"/>
</dbReference>
<proteinExistence type="inferred from homology"/>
<organism evidence="10">
    <name type="scientific">Acidithiobacillus caldus</name>
    <dbReference type="NCBI Taxonomy" id="33059"/>
    <lineage>
        <taxon>Bacteria</taxon>
        <taxon>Pseudomonadati</taxon>
        <taxon>Pseudomonadota</taxon>
        <taxon>Acidithiobacillia</taxon>
        <taxon>Acidithiobacillales</taxon>
        <taxon>Acidithiobacillaceae</taxon>
        <taxon>Acidithiobacillus</taxon>
    </lineage>
</organism>
<evidence type="ECO:0000313" key="10">
    <source>
        <dbReference type="EMBL" id="SOW26945.1"/>
    </source>
</evidence>
<dbReference type="PANTHER" id="PTHR43084">
    <property type="entry name" value="PERSULFIDE DIOXYGENASE ETHE1"/>
    <property type="match status" value="1"/>
</dbReference>
<dbReference type="GO" id="GO:0050313">
    <property type="term" value="F:sulfur dioxygenase activity"/>
    <property type="evidence" value="ECO:0007669"/>
    <property type="project" value="InterPro"/>
</dbReference>
<dbReference type="SMR" id="A0A2P9DTT9"/>
<dbReference type="InterPro" id="IPR051682">
    <property type="entry name" value="Mito_Persulfide_Diox"/>
</dbReference>
<protein>
    <submittedName>
        <fullName evidence="10">Persulfide dioxygenase</fullName>
    </submittedName>
</protein>
<dbReference type="InterPro" id="IPR036866">
    <property type="entry name" value="RibonucZ/Hydroxyglut_hydro"/>
</dbReference>
<dbReference type="Gene3D" id="3.60.15.10">
    <property type="entry name" value="Ribonuclease Z/Hydroxyacylglutathione hydrolase-like"/>
    <property type="match status" value="1"/>
</dbReference>
<dbReference type="GO" id="GO:0046872">
    <property type="term" value="F:metal ion binding"/>
    <property type="evidence" value="ECO:0007669"/>
    <property type="project" value="UniProtKB-KW"/>
</dbReference>
<dbReference type="PANTHER" id="PTHR43084:SF1">
    <property type="entry name" value="PERSULFIDE DIOXYGENASE ETHE1, MITOCHONDRIAL"/>
    <property type="match status" value="1"/>
</dbReference>
<dbReference type="AlphaFoldDB" id="A0A2P9DTT9"/>
<comment type="cofactor">
    <cofactor evidence="1">
        <name>Fe(2+)</name>
        <dbReference type="ChEBI" id="CHEBI:29033"/>
    </cofactor>
</comment>
<dbReference type="EMBL" id="LT970835">
    <property type="protein sequence ID" value="SOW26945.1"/>
    <property type="molecule type" value="Genomic_DNA"/>
</dbReference>